<dbReference type="Pfam" id="PF19086">
    <property type="entry name" value="Terpene_syn_C_2"/>
    <property type="match status" value="1"/>
</dbReference>
<keyword evidence="3" id="KW-1185">Reference proteome</keyword>
<feature type="region of interest" description="Disordered" evidence="1">
    <location>
        <begin position="282"/>
        <end position="302"/>
    </location>
</feature>
<dbReference type="Proteomes" id="UP000067626">
    <property type="component" value="Chromosome"/>
</dbReference>
<accession>A0A0K1EPP1</accession>
<name>A0A0K1EPP1_CHOCO</name>
<evidence type="ECO:0008006" key="4">
    <source>
        <dbReference type="Google" id="ProtNLM"/>
    </source>
</evidence>
<dbReference type="CDD" id="cd00385">
    <property type="entry name" value="Isoprenoid_Biosyn_C1"/>
    <property type="match status" value="1"/>
</dbReference>
<sequence>MELDRAVLQRILAWGEGLEKFKPSHGRNALTIVQGYVDGVDDEQGHPVQGLGGDREALFLFATALTWTFWIDELFDADKGGTSAPVDVGAVLRGIEGKDDAPAAQGFQRLRALFVAYEGDAEAYGLWLQTAADAVKAWEIEDLLSYGKLSLSYAEYLENGYNSTAVPFILATAALVHRLDMPSRLHEEAIRSLLRQLSISCRLHNDIFSVEKERREQSCANAVLVLERLLPAEQAERVARDDLQGYERMLRRDVDRLPPGDAFGVLGRVMPEAHRILYTDPRGDYAGAQQGRTAETVATPEG</sequence>
<dbReference type="OrthoDB" id="8195780at2"/>
<evidence type="ECO:0000313" key="3">
    <source>
        <dbReference type="Proteomes" id="UP000067626"/>
    </source>
</evidence>
<organism evidence="2 3">
    <name type="scientific">Chondromyces crocatus</name>
    <dbReference type="NCBI Taxonomy" id="52"/>
    <lineage>
        <taxon>Bacteria</taxon>
        <taxon>Pseudomonadati</taxon>
        <taxon>Myxococcota</taxon>
        <taxon>Polyangia</taxon>
        <taxon>Polyangiales</taxon>
        <taxon>Polyangiaceae</taxon>
        <taxon>Chondromyces</taxon>
    </lineage>
</organism>
<dbReference type="KEGG" id="ccro:CMC5_070160"/>
<dbReference type="EMBL" id="CP012159">
    <property type="protein sequence ID" value="AKT42789.1"/>
    <property type="molecule type" value="Genomic_DNA"/>
</dbReference>
<reference evidence="2 3" key="1">
    <citation type="submission" date="2015-07" db="EMBL/GenBank/DDBJ databases">
        <title>Genome analysis of myxobacterium Chondromyces crocatus Cm c5 reveals a high potential for natural compound synthesis and the genetic basis for the loss of fruiting body formation.</title>
        <authorList>
            <person name="Zaburannyi N."/>
            <person name="Bunk B."/>
            <person name="Maier J."/>
            <person name="Overmann J."/>
            <person name="Mueller R."/>
        </authorList>
    </citation>
    <scope>NUCLEOTIDE SEQUENCE [LARGE SCALE GENOMIC DNA]</scope>
    <source>
        <strain evidence="2 3">Cm c5</strain>
    </source>
</reference>
<evidence type="ECO:0000256" key="1">
    <source>
        <dbReference type="SAM" id="MobiDB-lite"/>
    </source>
</evidence>
<proteinExistence type="predicted"/>
<dbReference type="RefSeq" id="WP_050434359.1">
    <property type="nucleotide sequence ID" value="NZ_CP012159.1"/>
</dbReference>
<protein>
    <recommendedName>
        <fullName evidence="4">Terpene synthase</fullName>
    </recommendedName>
</protein>
<dbReference type="Gene3D" id="1.10.600.10">
    <property type="entry name" value="Farnesyl Diphosphate Synthase"/>
    <property type="match status" value="1"/>
</dbReference>
<gene>
    <name evidence="2" type="ORF">CMC5_070160</name>
</gene>
<dbReference type="InterPro" id="IPR008949">
    <property type="entry name" value="Isoprenoid_synthase_dom_sf"/>
</dbReference>
<dbReference type="STRING" id="52.CMC5_070160"/>
<evidence type="ECO:0000313" key="2">
    <source>
        <dbReference type="EMBL" id="AKT42789.1"/>
    </source>
</evidence>
<dbReference type="AlphaFoldDB" id="A0A0K1EPP1"/>
<dbReference type="SUPFAM" id="SSF48576">
    <property type="entry name" value="Terpenoid synthases"/>
    <property type="match status" value="1"/>
</dbReference>